<name>A0ABT2W5S4_9FLAO</name>
<gene>
    <name evidence="2" type="ORF">NZ698_10095</name>
</gene>
<dbReference type="EMBL" id="JAOTEM010000002">
    <property type="protein sequence ID" value="MCU7617548.1"/>
    <property type="molecule type" value="Genomic_DNA"/>
</dbReference>
<organism evidence="2 3">
    <name type="scientific">Chryseobacterium edaphi</name>
    <dbReference type="NCBI Taxonomy" id="2976532"/>
    <lineage>
        <taxon>Bacteria</taxon>
        <taxon>Pseudomonadati</taxon>
        <taxon>Bacteroidota</taxon>
        <taxon>Flavobacteriia</taxon>
        <taxon>Flavobacteriales</taxon>
        <taxon>Weeksellaceae</taxon>
        <taxon>Chryseobacterium group</taxon>
        <taxon>Chryseobacterium</taxon>
    </lineage>
</organism>
<accession>A0ABT2W5S4</accession>
<evidence type="ECO:0000256" key="1">
    <source>
        <dbReference type="SAM" id="SignalP"/>
    </source>
</evidence>
<evidence type="ECO:0000313" key="3">
    <source>
        <dbReference type="Proteomes" id="UP001208649"/>
    </source>
</evidence>
<protein>
    <submittedName>
        <fullName evidence="2">Uncharacterized protein</fullName>
    </submittedName>
</protein>
<keyword evidence="1" id="KW-0732">Signal</keyword>
<dbReference type="RefSeq" id="WP_263002988.1">
    <property type="nucleotide sequence ID" value="NZ_JAOTEM010000002.1"/>
</dbReference>
<reference evidence="3" key="1">
    <citation type="submission" date="2023-07" db="EMBL/GenBank/DDBJ databases">
        <title>Chryseobacterium sp. strain PBS4-4 Genome sequencing and assembly.</title>
        <authorList>
            <person name="Jung Y."/>
        </authorList>
    </citation>
    <scope>NUCLEOTIDE SEQUENCE [LARGE SCALE GENOMIC DNA]</scope>
    <source>
        <strain evidence="3">PBS4-4</strain>
    </source>
</reference>
<feature type="signal peptide" evidence="1">
    <location>
        <begin position="1"/>
        <end position="22"/>
    </location>
</feature>
<evidence type="ECO:0000313" key="2">
    <source>
        <dbReference type="EMBL" id="MCU7617548.1"/>
    </source>
</evidence>
<proteinExistence type="predicted"/>
<feature type="chain" id="PRO_5045603025" evidence="1">
    <location>
        <begin position="23"/>
        <end position="176"/>
    </location>
</feature>
<keyword evidence="3" id="KW-1185">Reference proteome</keyword>
<dbReference type="Proteomes" id="UP001208649">
    <property type="component" value="Unassembled WGS sequence"/>
</dbReference>
<sequence length="176" mass="18851">MKKTFAISILILLVNLTSGQIALGKDSVFGNSTLLDFNNVSGNTKGIILPAVNNVNDALASIPSNNHGTFVFDKSENKVKMYENGTWKDLSNAGSSSQIITNSSSEISSLQGTIIGSNTSNAKGILVLESTNKAVTLPQIANPHLNVINPYPGMMCYDTTSKSLAVYDGSTWNYWK</sequence>
<comment type="caution">
    <text evidence="2">The sequence shown here is derived from an EMBL/GenBank/DDBJ whole genome shotgun (WGS) entry which is preliminary data.</text>
</comment>